<dbReference type="Pfam" id="PF00486">
    <property type="entry name" value="Trans_reg_C"/>
    <property type="match status" value="1"/>
</dbReference>
<dbReference type="PANTHER" id="PTHR48111">
    <property type="entry name" value="REGULATOR OF RPOS"/>
    <property type="match status" value="1"/>
</dbReference>
<evidence type="ECO:0000259" key="6">
    <source>
        <dbReference type="PROSITE" id="PS50110"/>
    </source>
</evidence>
<gene>
    <name evidence="8" type="primary">srrA_75</name>
    <name evidence="8" type="ORF">SDC9_166202</name>
</gene>
<protein>
    <submittedName>
        <fullName evidence="8">Transcriptional regulatory protein SrrA</fullName>
    </submittedName>
</protein>
<dbReference type="PROSITE" id="PS50110">
    <property type="entry name" value="RESPONSE_REGULATORY"/>
    <property type="match status" value="1"/>
</dbReference>
<evidence type="ECO:0000256" key="4">
    <source>
        <dbReference type="ARBA" id="ARBA00023125"/>
    </source>
</evidence>
<dbReference type="CDD" id="cd17574">
    <property type="entry name" value="REC_OmpR"/>
    <property type="match status" value="1"/>
</dbReference>
<dbReference type="GO" id="GO:0032993">
    <property type="term" value="C:protein-DNA complex"/>
    <property type="evidence" value="ECO:0007669"/>
    <property type="project" value="TreeGrafter"/>
</dbReference>
<dbReference type="Gene3D" id="6.10.250.690">
    <property type="match status" value="1"/>
</dbReference>
<dbReference type="InterPro" id="IPR001789">
    <property type="entry name" value="Sig_transdc_resp-reg_receiver"/>
</dbReference>
<dbReference type="PANTHER" id="PTHR48111:SF21">
    <property type="entry name" value="DNA-BINDING DUAL MASTER TRANSCRIPTIONAL REGULATOR RPAA"/>
    <property type="match status" value="1"/>
</dbReference>
<dbReference type="Pfam" id="PF00072">
    <property type="entry name" value="Response_reg"/>
    <property type="match status" value="1"/>
</dbReference>
<dbReference type="FunFam" id="1.10.10.10:FF:000018">
    <property type="entry name" value="DNA-binding response regulator ResD"/>
    <property type="match status" value="1"/>
</dbReference>
<evidence type="ECO:0000256" key="1">
    <source>
        <dbReference type="ARBA" id="ARBA00022553"/>
    </source>
</evidence>
<keyword evidence="4" id="KW-0238">DNA-binding</keyword>
<dbReference type="InterPro" id="IPR011006">
    <property type="entry name" value="CheY-like_superfamily"/>
</dbReference>
<feature type="domain" description="OmpR/PhoB-type" evidence="7">
    <location>
        <begin position="129"/>
        <end position="228"/>
    </location>
</feature>
<keyword evidence="1" id="KW-0597">Phosphoprotein</keyword>
<dbReference type="EMBL" id="VSSQ01066256">
    <property type="protein sequence ID" value="MPN18837.1"/>
    <property type="molecule type" value="Genomic_DNA"/>
</dbReference>
<dbReference type="GO" id="GO:0006355">
    <property type="term" value="P:regulation of DNA-templated transcription"/>
    <property type="evidence" value="ECO:0007669"/>
    <property type="project" value="InterPro"/>
</dbReference>
<dbReference type="Gene3D" id="1.10.10.10">
    <property type="entry name" value="Winged helix-like DNA-binding domain superfamily/Winged helix DNA-binding domain"/>
    <property type="match status" value="1"/>
</dbReference>
<evidence type="ECO:0000313" key="8">
    <source>
        <dbReference type="EMBL" id="MPN18837.1"/>
    </source>
</evidence>
<dbReference type="GO" id="GO:0000976">
    <property type="term" value="F:transcription cis-regulatory region binding"/>
    <property type="evidence" value="ECO:0007669"/>
    <property type="project" value="TreeGrafter"/>
</dbReference>
<dbReference type="CDD" id="cd00383">
    <property type="entry name" value="trans_reg_C"/>
    <property type="match status" value="1"/>
</dbReference>
<comment type="caution">
    <text evidence="8">The sequence shown here is derived from an EMBL/GenBank/DDBJ whole genome shotgun (WGS) entry which is preliminary data.</text>
</comment>
<keyword evidence="2" id="KW-0902">Two-component regulatory system</keyword>
<dbReference type="FunFam" id="3.40.50.2300:FF:000001">
    <property type="entry name" value="DNA-binding response regulator PhoB"/>
    <property type="match status" value="1"/>
</dbReference>
<reference evidence="8" key="1">
    <citation type="submission" date="2019-08" db="EMBL/GenBank/DDBJ databases">
        <authorList>
            <person name="Kucharzyk K."/>
            <person name="Murdoch R.W."/>
            <person name="Higgins S."/>
            <person name="Loffler F."/>
        </authorList>
    </citation>
    <scope>NUCLEOTIDE SEQUENCE</scope>
</reference>
<evidence type="ECO:0000256" key="2">
    <source>
        <dbReference type="ARBA" id="ARBA00023012"/>
    </source>
</evidence>
<dbReference type="GO" id="GO:0005829">
    <property type="term" value="C:cytosol"/>
    <property type="evidence" value="ECO:0007669"/>
    <property type="project" value="TreeGrafter"/>
</dbReference>
<sequence length="231" mass="26738">MKPKVLIVDDDPNIRELLALYLEKEGYDCHHAADGDSAIEQAKMLQPVLILLDIMLPKKDGWQVIREIRKTLDVPVIMITAKGEEPDKITGLEIGADDYVTKPFSTKELMARIKAVMRRSQKVDLDELRQEMRFGNLYMNLAQRVVLLDDLSINLTPKETELIWFLAKNSNRVYSREQLLENVWGYEYFGDARTVDVHVKRLREKLNVTEPKGWTIKTVWGIGYKFEVTDS</sequence>
<dbReference type="PROSITE" id="PS51755">
    <property type="entry name" value="OMPR_PHOB"/>
    <property type="match status" value="1"/>
</dbReference>
<dbReference type="SMART" id="SM00448">
    <property type="entry name" value="REC"/>
    <property type="match status" value="1"/>
</dbReference>
<name>A0A645FWI7_9ZZZZ</name>
<evidence type="ECO:0000256" key="3">
    <source>
        <dbReference type="ARBA" id="ARBA00023015"/>
    </source>
</evidence>
<dbReference type="InterPro" id="IPR036388">
    <property type="entry name" value="WH-like_DNA-bd_sf"/>
</dbReference>
<feature type="domain" description="Response regulatory" evidence="6">
    <location>
        <begin position="4"/>
        <end position="117"/>
    </location>
</feature>
<dbReference type="Gene3D" id="3.40.50.2300">
    <property type="match status" value="1"/>
</dbReference>
<dbReference type="SMART" id="SM00862">
    <property type="entry name" value="Trans_reg_C"/>
    <property type="match status" value="1"/>
</dbReference>
<dbReference type="GO" id="GO:0000156">
    <property type="term" value="F:phosphorelay response regulator activity"/>
    <property type="evidence" value="ECO:0007669"/>
    <property type="project" value="TreeGrafter"/>
</dbReference>
<keyword evidence="3" id="KW-0805">Transcription regulation</keyword>
<dbReference type="InterPro" id="IPR001867">
    <property type="entry name" value="OmpR/PhoB-type_DNA-bd"/>
</dbReference>
<dbReference type="SUPFAM" id="SSF52172">
    <property type="entry name" value="CheY-like"/>
    <property type="match status" value="1"/>
</dbReference>
<evidence type="ECO:0000256" key="5">
    <source>
        <dbReference type="ARBA" id="ARBA00023163"/>
    </source>
</evidence>
<dbReference type="InterPro" id="IPR039420">
    <property type="entry name" value="WalR-like"/>
</dbReference>
<proteinExistence type="predicted"/>
<evidence type="ECO:0000259" key="7">
    <source>
        <dbReference type="PROSITE" id="PS51755"/>
    </source>
</evidence>
<keyword evidence="5" id="KW-0804">Transcription</keyword>
<dbReference type="AlphaFoldDB" id="A0A645FWI7"/>
<accession>A0A645FWI7</accession>
<organism evidence="8">
    <name type="scientific">bioreactor metagenome</name>
    <dbReference type="NCBI Taxonomy" id="1076179"/>
    <lineage>
        <taxon>unclassified sequences</taxon>
        <taxon>metagenomes</taxon>
        <taxon>ecological metagenomes</taxon>
    </lineage>
</organism>